<feature type="chain" id="PRO_5001940941" evidence="4">
    <location>
        <begin position="34"/>
        <end position="661"/>
    </location>
</feature>
<dbReference type="Proteomes" id="UP000043699">
    <property type="component" value="Unassembled WGS sequence"/>
</dbReference>
<dbReference type="InterPro" id="IPR001322">
    <property type="entry name" value="Lamin_tail_dom"/>
</dbReference>
<sequence length="661" mass="71490">MANRKWSKPVKVLLSLGLAAGLWVPATQSPVEAAATASDLFISEYIEGSSMNKVIELYNGTGNSIDLSAYSLALYANGSTTVQSEMDLSGTVASGETVVIYNSQAAEGIKSKGQLQNNNVINFNGDDALVLKKNGAPIDSFGQVGTRIENAKDVTLVRNPDIQAGDGIVDDAFNPADEWIAYPIDTFEHLGAHTMTGFGETPAPEPEPTPDPEPEPGIEPIQPQKFLHYKNLNKKKLNIGQPSVSLTLEGKTAISDAVYLKGKYAEFHGMGFKDVKVVLSPVRAESIFDFKGIEVAKVVVDGQKVSQIRGAENVKAIEFTNGADYEAIEFYDAAGQPMNSPHLPAENKAPVVLKAFGNEQVKSGESLQYDLTEYFADPEGESLAFTSTKGSLEGSILTLDLPAGSHIIGVTATDGKESITQSFSVTVTEEVPATGSYYETATGLSGDALKDELHAIIDDHDQLSYSAVWDALKVTDEDPNNPNNVLLLYSGESRSKGLNGGNVGDWNREHTWAKSHGNFGTSRGAGTDIHHLRPTDVQVNGARGNLDFDYGGSKVSGCDGCLRTANSFEPPDRVKGDVARMLFYMAVRYEPGDTVDLELNEQLNNGSAPYHGKLSVLLEWHEQDPVSDWERQRNDKIQDIQGNRNPFVDHPEWAASIWDAS</sequence>
<dbReference type="PANTHER" id="PTHR33607">
    <property type="entry name" value="ENDONUCLEASE-1"/>
    <property type="match status" value="1"/>
</dbReference>
<dbReference type="SUPFAM" id="SSF54060">
    <property type="entry name" value="His-Me finger endonucleases"/>
    <property type="match status" value="1"/>
</dbReference>
<dbReference type="STRING" id="1499687.BN1080_00917"/>
<dbReference type="PANTHER" id="PTHR33607:SF2">
    <property type="entry name" value="ENDONUCLEASE-1"/>
    <property type="match status" value="1"/>
</dbReference>
<dbReference type="GO" id="GO:0016787">
    <property type="term" value="F:hydrolase activity"/>
    <property type="evidence" value="ECO:0007669"/>
    <property type="project" value="UniProtKB-KW"/>
</dbReference>
<keyword evidence="7" id="KW-1185">Reference proteome</keyword>
<dbReference type="AlphaFoldDB" id="A0A098EJL9"/>
<dbReference type="PROSITE" id="PS51841">
    <property type="entry name" value="LTD"/>
    <property type="match status" value="1"/>
</dbReference>
<keyword evidence="1" id="KW-0540">Nuclease</keyword>
<feature type="region of interest" description="Disordered" evidence="3">
    <location>
        <begin position="197"/>
        <end position="221"/>
    </location>
</feature>
<feature type="signal peptide" evidence="4">
    <location>
        <begin position="1"/>
        <end position="33"/>
    </location>
</feature>
<reference evidence="6 7" key="1">
    <citation type="submission" date="2014-09" db="EMBL/GenBank/DDBJ databases">
        <authorList>
            <person name="Urmite Genomes Urmite Genomes"/>
        </authorList>
    </citation>
    <scope>NUCLEOTIDE SEQUENCE [LARGE SCALE GENOMIC DNA]</scope>
    <source>
        <strain evidence="6 7">ES2</strain>
    </source>
</reference>
<evidence type="ECO:0000313" key="6">
    <source>
        <dbReference type="EMBL" id="CEG21997.1"/>
    </source>
</evidence>
<gene>
    <name evidence="6" type="primary">bsn</name>
    <name evidence="6" type="ORF">BN1080_00917</name>
</gene>
<feature type="domain" description="LTD" evidence="5">
    <location>
        <begin position="27"/>
        <end position="145"/>
    </location>
</feature>
<evidence type="ECO:0000256" key="3">
    <source>
        <dbReference type="SAM" id="MobiDB-lite"/>
    </source>
</evidence>
<dbReference type="InterPro" id="IPR007346">
    <property type="entry name" value="Endonuclease-I"/>
</dbReference>
<dbReference type="EMBL" id="CCXS01000001">
    <property type="protein sequence ID" value="CEG21997.1"/>
    <property type="molecule type" value="Genomic_DNA"/>
</dbReference>
<dbReference type="GO" id="GO:0004518">
    <property type="term" value="F:nuclease activity"/>
    <property type="evidence" value="ECO:0007669"/>
    <property type="project" value="UniProtKB-KW"/>
</dbReference>
<dbReference type="Pfam" id="PF00932">
    <property type="entry name" value="LTD"/>
    <property type="match status" value="1"/>
</dbReference>
<dbReference type="InterPro" id="IPR044925">
    <property type="entry name" value="His-Me_finger_sf"/>
</dbReference>
<evidence type="ECO:0000256" key="2">
    <source>
        <dbReference type="ARBA" id="ARBA00022801"/>
    </source>
</evidence>
<protein>
    <submittedName>
        <fullName evidence="6">Extracellular ribonuclease</fullName>
    </submittedName>
</protein>
<accession>A0A098EJL9</accession>
<name>A0A098EJL9_9BACL</name>
<evidence type="ECO:0000259" key="5">
    <source>
        <dbReference type="PROSITE" id="PS51841"/>
    </source>
</evidence>
<evidence type="ECO:0000256" key="4">
    <source>
        <dbReference type="SAM" id="SignalP"/>
    </source>
</evidence>
<dbReference type="Pfam" id="PF04231">
    <property type="entry name" value="Endonuclease_1"/>
    <property type="match status" value="1"/>
</dbReference>
<evidence type="ECO:0000313" key="7">
    <source>
        <dbReference type="Proteomes" id="UP000043699"/>
    </source>
</evidence>
<keyword evidence="4" id="KW-0732">Signal</keyword>
<proteinExistence type="predicted"/>
<keyword evidence="2" id="KW-0378">Hydrolase</keyword>
<evidence type="ECO:0000256" key="1">
    <source>
        <dbReference type="ARBA" id="ARBA00022722"/>
    </source>
</evidence>
<organism evidence="6 7">
    <name type="scientific">Planococcus massiliensis</name>
    <dbReference type="NCBI Taxonomy" id="1499687"/>
    <lineage>
        <taxon>Bacteria</taxon>
        <taxon>Bacillati</taxon>
        <taxon>Bacillota</taxon>
        <taxon>Bacilli</taxon>
        <taxon>Bacillales</taxon>
        <taxon>Caryophanaceae</taxon>
        <taxon>Planococcus</taxon>
    </lineage>
</organism>